<evidence type="ECO:0000313" key="2">
    <source>
        <dbReference type="EMBL" id="PSK88396.1"/>
    </source>
</evidence>
<gene>
    <name evidence="2" type="ORF">CLV79_101233</name>
    <name evidence="3" type="ORF">LOS8367_00853</name>
</gene>
<sequence length="319" mass="34300">MAEIDAFLARHGLGGHARTPLAGDASSRRYERLQDPSGESLILMICPADTLPALDAFLAIARHLTGLGLCAPHIYALDRAAGLAVLEDLGPTQVAQWAEAHPGDTAPYETAIDVLARLQLAPAPEGLAALTPGIGAEMIAPLGEWYAPGLELAPLREALQRALERHAPTASVLALRDYHAENLIWRPGRHGTDRIGLLDFQDALLAPPEYDLVSLLRDARRDVSDRLRAAMIARFAEATGRAPEAVEAACAVLGLQRNLRILGIFARLAKRDGKTRYLALMPRVWGQIRADLTHPALAELRPHAAAIPAPLHAPEETAS</sequence>
<evidence type="ECO:0000313" key="5">
    <source>
        <dbReference type="Proteomes" id="UP000240624"/>
    </source>
</evidence>
<dbReference type="EMBL" id="PYGB01000001">
    <property type="protein sequence ID" value="PSK88396.1"/>
    <property type="molecule type" value="Genomic_DNA"/>
</dbReference>
<keyword evidence="3" id="KW-0808">Transferase</keyword>
<evidence type="ECO:0000313" key="4">
    <source>
        <dbReference type="Proteomes" id="UP000193495"/>
    </source>
</evidence>
<dbReference type="RefSeq" id="WP_085895201.1">
    <property type="nucleotide sequence ID" value="NZ_FWFY01000002.1"/>
</dbReference>
<dbReference type="InterPro" id="IPR011009">
    <property type="entry name" value="Kinase-like_dom_sf"/>
</dbReference>
<dbReference type="GO" id="GO:0016740">
    <property type="term" value="F:transferase activity"/>
    <property type="evidence" value="ECO:0007669"/>
    <property type="project" value="UniProtKB-KW"/>
</dbReference>
<evidence type="ECO:0000259" key="1">
    <source>
        <dbReference type="Pfam" id="PF01636"/>
    </source>
</evidence>
<dbReference type="Proteomes" id="UP000193495">
    <property type="component" value="Unassembled WGS sequence"/>
</dbReference>
<accession>A0A1X6YMJ1</accession>
<dbReference type="Gene3D" id="3.90.1200.10">
    <property type="match status" value="1"/>
</dbReference>
<dbReference type="InterPro" id="IPR002575">
    <property type="entry name" value="Aminoglycoside_PTrfase"/>
</dbReference>
<name>A0A1X6YMJ1_9RHOB</name>
<reference evidence="2 5" key="2">
    <citation type="submission" date="2018-03" db="EMBL/GenBank/DDBJ databases">
        <title>Genomic Encyclopedia of Archaeal and Bacterial Type Strains, Phase II (KMG-II): from individual species to whole genera.</title>
        <authorList>
            <person name="Goeker M."/>
        </authorList>
    </citation>
    <scope>NUCLEOTIDE SEQUENCE [LARGE SCALE GENOMIC DNA]</scope>
    <source>
        <strain evidence="2 5">DSM 29956</strain>
    </source>
</reference>
<dbReference type="SUPFAM" id="SSF56112">
    <property type="entry name" value="Protein kinase-like (PK-like)"/>
    <property type="match status" value="1"/>
</dbReference>
<dbReference type="OrthoDB" id="9809275at2"/>
<dbReference type="Gene3D" id="3.30.200.20">
    <property type="entry name" value="Phosphorylase Kinase, domain 1"/>
    <property type="match status" value="1"/>
</dbReference>
<dbReference type="AlphaFoldDB" id="A0A1X6YMJ1"/>
<proteinExistence type="predicted"/>
<feature type="domain" description="Aminoglycoside phosphotransferase" evidence="1">
    <location>
        <begin position="19"/>
        <end position="239"/>
    </location>
</feature>
<protein>
    <submittedName>
        <fullName evidence="3">Phosphotransferase enzyme family protein</fullName>
    </submittedName>
</protein>
<dbReference type="EMBL" id="FWFY01000002">
    <property type="protein sequence ID" value="SLN25937.1"/>
    <property type="molecule type" value="Genomic_DNA"/>
</dbReference>
<organism evidence="3 4">
    <name type="scientific">Limimaricola soesokkakensis</name>
    <dbReference type="NCBI Taxonomy" id="1343159"/>
    <lineage>
        <taxon>Bacteria</taxon>
        <taxon>Pseudomonadati</taxon>
        <taxon>Pseudomonadota</taxon>
        <taxon>Alphaproteobacteria</taxon>
        <taxon>Rhodobacterales</taxon>
        <taxon>Paracoccaceae</taxon>
        <taxon>Limimaricola</taxon>
    </lineage>
</organism>
<reference evidence="3 4" key="1">
    <citation type="submission" date="2017-03" db="EMBL/GenBank/DDBJ databases">
        <authorList>
            <person name="Afonso C.L."/>
            <person name="Miller P.J."/>
            <person name="Scott M.A."/>
            <person name="Spackman E."/>
            <person name="Goraichik I."/>
            <person name="Dimitrov K.M."/>
            <person name="Suarez D.L."/>
            <person name="Swayne D.E."/>
        </authorList>
    </citation>
    <scope>NUCLEOTIDE SEQUENCE [LARGE SCALE GENOMIC DNA]</scope>
    <source>
        <strain evidence="3 4">CECT 8367</strain>
    </source>
</reference>
<evidence type="ECO:0000313" key="3">
    <source>
        <dbReference type="EMBL" id="SLN25937.1"/>
    </source>
</evidence>
<dbReference type="Proteomes" id="UP000240624">
    <property type="component" value="Unassembled WGS sequence"/>
</dbReference>
<keyword evidence="5" id="KW-1185">Reference proteome</keyword>
<dbReference type="Pfam" id="PF01636">
    <property type="entry name" value="APH"/>
    <property type="match status" value="1"/>
</dbReference>